<dbReference type="Proteomes" id="UP000494165">
    <property type="component" value="Unassembled WGS sequence"/>
</dbReference>
<dbReference type="PANTHER" id="PTHR21398">
    <property type="entry name" value="AGAP007094-PA"/>
    <property type="match status" value="1"/>
</dbReference>
<sequence length="369" mass="41246">MRLQVLTAAFLLLIVSVSCNSRKKRYLIFPTNSFMSLSGCLAKGGIILSPPAFVFTFDFDILFQLPNTTRVWTDVGPSPFKVLRKEKRDIYNGVEDMLQRQGFNGRACVLRAICEARQILGEGGTLMEDVMHAIFSLEAKAGAGFSDDDENEMDQELKDYDDAHVLGISRFACHQLYSECPFSLLHYALCSKMVSGSPSPLAFDKRRYLTFPEGSAVTFLVCCNSVGPFADDLYTFGLDLDMSWDLPNNTRAIQPVYPSLHDLRRERREVYSRLESLFEAAGLDGRMCVLRSMCEVSRRLGALGEPGGLIEELLKLIFTLPRTGGDEDDPRHGHYVVANKLGEESEYDCMRIFPGCPISLIDLVLGPES</sequence>
<reference evidence="2 3" key="1">
    <citation type="submission" date="2020-04" db="EMBL/GenBank/DDBJ databases">
        <authorList>
            <person name="Alioto T."/>
            <person name="Alioto T."/>
            <person name="Gomez Garrido J."/>
        </authorList>
    </citation>
    <scope>NUCLEOTIDE SEQUENCE [LARGE SCALE GENOMIC DNA]</scope>
</reference>
<dbReference type="PANTHER" id="PTHR21398:SF7">
    <property type="entry name" value="LP19941P"/>
    <property type="match status" value="1"/>
</dbReference>
<organism evidence="2 3">
    <name type="scientific">Cloeon dipterum</name>
    <dbReference type="NCBI Taxonomy" id="197152"/>
    <lineage>
        <taxon>Eukaryota</taxon>
        <taxon>Metazoa</taxon>
        <taxon>Ecdysozoa</taxon>
        <taxon>Arthropoda</taxon>
        <taxon>Hexapoda</taxon>
        <taxon>Insecta</taxon>
        <taxon>Pterygota</taxon>
        <taxon>Palaeoptera</taxon>
        <taxon>Ephemeroptera</taxon>
        <taxon>Pisciforma</taxon>
        <taxon>Baetidae</taxon>
        <taxon>Cloeon</taxon>
    </lineage>
</organism>
<dbReference type="PROSITE" id="PS51257">
    <property type="entry name" value="PROKAR_LIPOPROTEIN"/>
    <property type="match status" value="1"/>
</dbReference>
<dbReference type="SMART" id="SM00718">
    <property type="entry name" value="DM4_12"/>
    <property type="match status" value="2"/>
</dbReference>
<keyword evidence="3" id="KW-1185">Reference proteome</keyword>
<evidence type="ECO:0000313" key="2">
    <source>
        <dbReference type="EMBL" id="CAB3380845.1"/>
    </source>
</evidence>
<protein>
    <submittedName>
        <fullName evidence="2">Uncharacterized protein</fullName>
    </submittedName>
</protein>
<dbReference type="EMBL" id="CADEPI010000218">
    <property type="protein sequence ID" value="CAB3380845.1"/>
    <property type="molecule type" value="Genomic_DNA"/>
</dbReference>
<evidence type="ECO:0000313" key="3">
    <source>
        <dbReference type="Proteomes" id="UP000494165"/>
    </source>
</evidence>
<feature type="signal peptide" evidence="1">
    <location>
        <begin position="1"/>
        <end position="19"/>
    </location>
</feature>
<dbReference type="AlphaFoldDB" id="A0A8S1DLE0"/>
<gene>
    <name evidence="2" type="ORF">CLODIP_2_CD03795</name>
</gene>
<dbReference type="Pfam" id="PF07841">
    <property type="entry name" value="DM4_12"/>
    <property type="match status" value="2"/>
</dbReference>
<dbReference type="OrthoDB" id="8185446at2759"/>
<proteinExistence type="predicted"/>
<name>A0A8S1DLE0_9INSE</name>
<feature type="chain" id="PRO_5035771826" evidence="1">
    <location>
        <begin position="20"/>
        <end position="369"/>
    </location>
</feature>
<dbReference type="InterPro" id="IPR006631">
    <property type="entry name" value="DM4_12"/>
</dbReference>
<evidence type="ECO:0000256" key="1">
    <source>
        <dbReference type="SAM" id="SignalP"/>
    </source>
</evidence>
<accession>A0A8S1DLE0</accession>
<keyword evidence="1" id="KW-0732">Signal</keyword>
<comment type="caution">
    <text evidence="2">The sequence shown here is derived from an EMBL/GenBank/DDBJ whole genome shotgun (WGS) entry which is preliminary data.</text>
</comment>